<dbReference type="SMART" id="SM00345">
    <property type="entry name" value="HTH_GNTR"/>
    <property type="match status" value="1"/>
</dbReference>
<dbReference type="AlphaFoldDB" id="A0A8J7KNQ8"/>
<evidence type="ECO:0000256" key="4">
    <source>
        <dbReference type="SAM" id="MobiDB-lite"/>
    </source>
</evidence>
<dbReference type="PANTHER" id="PTHR44846:SF1">
    <property type="entry name" value="MANNOSYL-D-GLYCERATE TRANSPORT_METABOLISM SYSTEM REPRESSOR MNGR-RELATED"/>
    <property type="match status" value="1"/>
</dbReference>
<dbReference type="GO" id="GO:0003700">
    <property type="term" value="F:DNA-binding transcription factor activity"/>
    <property type="evidence" value="ECO:0007669"/>
    <property type="project" value="InterPro"/>
</dbReference>
<dbReference type="InterPro" id="IPR036390">
    <property type="entry name" value="WH_DNA-bd_sf"/>
</dbReference>
<organism evidence="6 7">
    <name type="scientific">Longispora fulva</name>
    <dbReference type="NCBI Taxonomy" id="619741"/>
    <lineage>
        <taxon>Bacteria</taxon>
        <taxon>Bacillati</taxon>
        <taxon>Actinomycetota</taxon>
        <taxon>Actinomycetes</taxon>
        <taxon>Micromonosporales</taxon>
        <taxon>Micromonosporaceae</taxon>
        <taxon>Longispora</taxon>
    </lineage>
</organism>
<dbReference type="PROSITE" id="PS50949">
    <property type="entry name" value="HTH_GNTR"/>
    <property type="match status" value="1"/>
</dbReference>
<dbReference type="Gene3D" id="1.10.10.10">
    <property type="entry name" value="Winged helix-like DNA-binding domain superfamily/Winged helix DNA-binding domain"/>
    <property type="match status" value="1"/>
</dbReference>
<keyword evidence="3" id="KW-0804">Transcription</keyword>
<dbReference type="InterPro" id="IPR028978">
    <property type="entry name" value="Chorismate_lyase_/UTRA_dom_sf"/>
</dbReference>
<dbReference type="InterPro" id="IPR000524">
    <property type="entry name" value="Tscrpt_reg_HTH_GntR"/>
</dbReference>
<dbReference type="InterPro" id="IPR036388">
    <property type="entry name" value="WH-like_DNA-bd_sf"/>
</dbReference>
<dbReference type="GO" id="GO:0003677">
    <property type="term" value="F:DNA binding"/>
    <property type="evidence" value="ECO:0007669"/>
    <property type="project" value="UniProtKB-KW"/>
</dbReference>
<feature type="compositionally biased region" description="Basic and acidic residues" evidence="4">
    <location>
        <begin position="202"/>
        <end position="211"/>
    </location>
</feature>
<dbReference type="Proteomes" id="UP000622552">
    <property type="component" value="Unassembled WGS sequence"/>
</dbReference>
<feature type="region of interest" description="Disordered" evidence="4">
    <location>
        <begin position="191"/>
        <end position="211"/>
    </location>
</feature>
<accession>A0A8J7KNQ8</accession>
<proteinExistence type="predicted"/>
<dbReference type="PRINTS" id="PR00035">
    <property type="entry name" value="HTHGNTR"/>
</dbReference>
<keyword evidence="1" id="KW-0805">Transcription regulation</keyword>
<protein>
    <submittedName>
        <fullName evidence="6">GntR family transcriptional regulator</fullName>
    </submittedName>
</protein>
<evidence type="ECO:0000256" key="1">
    <source>
        <dbReference type="ARBA" id="ARBA00023015"/>
    </source>
</evidence>
<name>A0A8J7KNQ8_9ACTN</name>
<evidence type="ECO:0000256" key="2">
    <source>
        <dbReference type="ARBA" id="ARBA00023125"/>
    </source>
</evidence>
<dbReference type="InterPro" id="IPR050679">
    <property type="entry name" value="Bact_HTH_transcr_reg"/>
</dbReference>
<keyword evidence="2" id="KW-0238">DNA-binding</keyword>
<evidence type="ECO:0000259" key="5">
    <source>
        <dbReference type="PROSITE" id="PS50949"/>
    </source>
</evidence>
<reference evidence="6" key="1">
    <citation type="submission" date="2020-11" db="EMBL/GenBank/DDBJ databases">
        <title>Sequencing the genomes of 1000 actinobacteria strains.</title>
        <authorList>
            <person name="Klenk H.-P."/>
        </authorList>
    </citation>
    <scope>NUCLEOTIDE SEQUENCE</scope>
    <source>
        <strain evidence="6">DSM 45356</strain>
    </source>
</reference>
<evidence type="ECO:0000313" key="7">
    <source>
        <dbReference type="Proteomes" id="UP000622552"/>
    </source>
</evidence>
<dbReference type="InterPro" id="IPR011663">
    <property type="entry name" value="UTRA"/>
</dbReference>
<dbReference type="Pfam" id="PF07702">
    <property type="entry name" value="UTRA"/>
    <property type="match status" value="1"/>
</dbReference>
<keyword evidence="7" id="KW-1185">Reference proteome</keyword>
<dbReference type="EMBL" id="JADOUF010000001">
    <property type="protein sequence ID" value="MBG6135492.1"/>
    <property type="molecule type" value="Genomic_DNA"/>
</dbReference>
<dbReference type="CDD" id="cd07377">
    <property type="entry name" value="WHTH_GntR"/>
    <property type="match status" value="1"/>
</dbReference>
<evidence type="ECO:0000313" key="6">
    <source>
        <dbReference type="EMBL" id="MBG6135492.1"/>
    </source>
</evidence>
<dbReference type="RefSeq" id="WP_197002591.1">
    <property type="nucleotide sequence ID" value="NZ_JADOUF010000001.1"/>
</dbReference>
<dbReference type="SUPFAM" id="SSF64288">
    <property type="entry name" value="Chorismate lyase-like"/>
    <property type="match status" value="1"/>
</dbReference>
<dbReference type="SMART" id="SM00866">
    <property type="entry name" value="UTRA"/>
    <property type="match status" value="1"/>
</dbReference>
<dbReference type="GO" id="GO:0045892">
    <property type="term" value="P:negative regulation of DNA-templated transcription"/>
    <property type="evidence" value="ECO:0007669"/>
    <property type="project" value="TreeGrafter"/>
</dbReference>
<dbReference type="Pfam" id="PF00392">
    <property type="entry name" value="GntR"/>
    <property type="match status" value="1"/>
</dbReference>
<feature type="domain" description="HTH gntR-type" evidence="5">
    <location>
        <begin position="2"/>
        <end position="71"/>
    </location>
</feature>
<sequence>MSARFRDLAAEIRAAITDGTFPPGSKLPSESELAERYAVSRGTVRQTFALLRADGLIASQQGARRIVLAAPRVQSFAELRSFSLWARSLGEVPAGRKVALVRREASPGEREALGEDRIYHLTRVRLLSGRPVMIERTAYVERIGALVAGIDTDTESICERLEELGIVFAHAEHTLDAVPADDEDADLLGTAPGTPLLRERRRATDPDGRPLEWSEDRYLGDAVAVTIRNSVSASVLERQKS</sequence>
<gene>
    <name evidence="6" type="ORF">IW245_001686</name>
</gene>
<dbReference type="Gene3D" id="3.40.1410.10">
    <property type="entry name" value="Chorismate lyase-like"/>
    <property type="match status" value="1"/>
</dbReference>
<comment type="caution">
    <text evidence="6">The sequence shown here is derived from an EMBL/GenBank/DDBJ whole genome shotgun (WGS) entry which is preliminary data.</text>
</comment>
<dbReference type="PANTHER" id="PTHR44846">
    <property type="entry name" value="MANNOSYL-D-GLYCERATE TRANSPORT/METABOLISM SYSTEM REPRESSOR MNGR-RELATED"/>
    <property type="match status" value="1"/>
</dbReference>
<dbReference type="SUPFAM" id="SSF46785">
    <property type="entry name" value="Winged helix' DNA-binding domain"/>
    <property type="match status" value="1"/>
</dbReference>
<evidence type="ECO:0000256" key="3">
    <source>
        <dbReference type="ARBA" id="ARBA00023163"/>
    </source>
</evidence>